<evidence type="ECO:0000313" key="3">
    <source>
        <dbReference type="Proteomes" id="UP000887116"/>
    </source>
</evidence>
<evidence type="ECO:0000313" key="2">
    <source>
        <dbReference type="EMBL" id="GFQ88600.1"/>
    </source>
</evidence>
<reference evidence="2" key="1">
    <citation type="submission" date="2020-07" db="EMBL/GenBank/DDBJ databases">
        <title>Multicomponent nature underlies the extraordinary mechanical properties of spider dragline silk.</title>
        <authorList>
            <person name="Kono N."/>
            <person name="Nakamura H."/>
            <person name="Mori M."/>
            <person name="Yoshida Y."/>
            <person name="Ohtoshi R."/>
            <person name="Malay A.D."/>
            <person name="Moran D.A.P."/>
            <person name="Tomita M."/>
            <person name="Numata K."/>
            <person name="Arakawa K."/>
        </authorList>
    </citation>
    <scope>NUCLEOTIDE SEQUENCE</scope>
</reference>
<proteinExistence type="predicted"/>
<protein>
    <submittedName>
        <fullName evidence="2">Uncharacterized protein</fullName>
    </submittedName>
</protein>
<dbReference type="Proteomes" id="UP000887116">
    <property type="component" value="Unassembled WGS sequence"/>
</dbReference>
<feature type="region of interest" description="Disordered" evidence="1">
    <location>
        <begin position="23"/>
        <end position="47"/>
    </location>
</feature>
<name>A0A8X6FSU9_TRICU</name>
<evidence type="ECO:0000256" key="1">
    <source>
        <dbReference type="SAM" id="MobiDB-lite"/>
    </source>
</evidence>
<dbReference type="EMBL" id="BMAO01033313">
    <property type="protein sequence ID" value="GFQ88600.1"/>
    <property type="molecule type" value="Genomic_DNA"/>
</dbReference>
<feature type="non-terminal residue" evidence="2">
    <location>
        <position position="1"/>
    </location>
</feature>
<accession>A0A8X6FSU9</accession>
<comment type="caution">
    <text evidence="2">The sequence shown here is derived from an EMBL/GenBank/DDBJ whole genome shotgun (WGS) entry which is preliminary data.</text>
</comment>
<dbReference type="AlphaFoldDB" id="A0A8X6FSU9"/>
<gene>
    <name evidence="2" type="ORF">TNCT_444181</name>
</gene>
<sequence length="47" mass="4827">LAAATSQEMLSRVLRRWSGIVELSSEEASPGDGKISEGVPRGGPSAS</sequence>
<organism evidence="2 3">
    <name type="scientific">Trichonephila clavata</name>
    <name type="common">Joro spider</name>
    <name type="synonym">Nephila clavata</name>
    <dbReference type="NCBI Taxonomy" id="2740835"/>
    <lineage>
        <taxon>Eukaryota</taxon>
        <taxon>Metazoa</taxon>
        <taxon>Ecdysozoa</taxon>
        <taxon>Arthropoda</taxon>
        <taxon>Chelicerata</taxon>
        <taxon>Arachnida</taxon>
        <taxon>Araneae</taxon>
        <taxon>Araneomorphae</taxon>
        <taxon>Entelegynae</taxon>
        <taxon>Araneoidea</taxon>
        <taxon>Nephilidae</taxon>
        <taxon>Trichonephila</taxon>
    </lineage>
</organism>
<keyword evidence="3" id="KW-1185">Reference proteome</keyword>